<name>A0A5C6TAY2_FUSOC</name>
<feature type="region of interest" description="Disordered" evidence="1">
    <location>
        <begin position="81"/>
        <end position="156"/>
    </location>
</feature>
<evidence type="ECO:0000313" key="2">
    <source>
        <dbReference type="EMBL" id="TXC07957.1"/>
    </source>
</evidence>
<gene>
    <name evidence="2" type="ORF">FocTR4_00003397</name>
</gene>
<dbReference type="AlphaFoldDB" id="A0A5C6TAY2"/>
<accession>A0A5C6TAY2</accession>
<proteinExistence type="predicted"/>
<comment type="caution">
    <text evidence="2">The sequence shown here is derived from an EMBL/GenBank/DDBJ whole genome shotgun (WGS) entry which is preliminary data.</text>
</comment>
<evidence type="ECO:0000256" key="1">
    <source>
        <dbReference type="SAM" id="MobiDB-lite"/>
    </source>
</evidence>
<organism evidence="2 3">
    <name type="scientific">Fusarium oxysporum f. sp. cubense</name>
    <dbReference type="NCBI Taxonomy" id="61366"/>
    <lineage>
        <taxon>Eukaryota</taxon>
        <taxon>Fungi</taxon>
        <taxon>Dikarya</taxon>
        <taxon>Ascomycota</taxon>
        <taxon>Pezizomycotina</taxon>
        <taxon>Sordariomycetes</taxon>
        <taxon>Hypocreomycetidae</taxon>
        <taxon>Hypocreales</taxon>
        <taxon>Nectriaceae</taxon>
        <taxon>Fusarium</taxon>
        <taxon>Fusarium oxysporum species complex</taxon>
    </lineage>
</organism>
<feature type="compositionally biased region" description="Polar residues" evidence="1">
    <location>
        <begin position="142"/>
        <end position="156"/>
    </location>
</feature>
<evidence type="ECO:0000313" key="3">
    <source>
        <dbReference type="Proteomes" id="UP000321331"/>
    </source>
</evidence>
<dbReference type="EMBL" id="VMNF01000005">
    <property type="protein sequence ID" value="TXC07957.1"/>
    <property type="molecule type" value="Genomic_DNA"/>
</dbReference>
<dbReference type="Proteomes" id="UP000321331">
    <property type="component" value="Unassembled WGS sequence"/>
</dbReference>
<reference evidence="2 3" key="1">
    <citation type="submission" date="2019-07" db="EMBL/GenBank/DDBJ databases">
        <title>The First High-Quality Draft Genome Sequence of the Causal Agent of the Current Panama Disease Epidemic.</title>
        <authorList>
            <person name="Warmington R.J."/>
            <person name="Kay W."/>
            <person name="Jeffries A."/>
            <person name="Bebber D."/>
            <person name="Moore K."/>
            <person name="Studholme D.J."/>
        </authorList>
    </citation>
    <scope>NUCLEOTIDE SEQUENCE [LARGE SCALE GENOMIC DNA]</scope>
    <source>
        <strain evidence="2 3">TR4</strain>
    </source>
</reference>
<protein>
    <submittedName>
        <fullName evidence="2">Uncharacterized protein</fullName>
    </submittedName>
</protein>
<sequence>MPRAEKEDANEFHVDFEENTKIIPQDVDFMTVDRVINDLGSGRGFDAFKARGYRGTLRALHNRRRLWSFFSKIIEEYLPLSKQRSAPKPKAESLPQVSKSTSTPMASTLVPKSTPTAIDFFRRPLKGSKPWPCDPNELRNKSPIQARSGESGSCRS</sequence>
<feature type="compositionally biased region" description="Polar residues" evidence="1">
    <location>
        <begin position="95"/>
        <end position="116"/>
    </location>
</feature>